<dbReference type="Pfam" id="PF04500">
    <property type="entry name" value="FLYWCH"/>
    <property type="match status" value="2"/>
</dbReference>
<proteinExistence type="predicted"/>
<dbReference type="EMBL" id="JBEUOH010000011">
    <property type="protein sequence ID" value="KAL0881475.1"/>
    <property type="molecule type" value="Genomic_DNA"/>
</dbReference>
<keyword evidence="2" id="KW-0863">Zinc-finger</keyword>
<name>A0ABR3HY51_LOXSC</name>
<protein>
    <recommendedName>
        <fullName evidence="4">FLYWCH-type domain-containing protein</fullName>
    </recommendedName>
</protein>
<dbReference type="Proteomes" id="UP001549920">
    <property type="component" value="Unassembled WGS sequence"/>
</dbReference>
<keyword evidence="1" id="KW-0479">Metal-binding</keyword>
<evidence type="ECO:0000313" key="5">
    <source>
        <dbReference type="EMBL" id="KAL0881475.1"/>
    </source>
</evidence>
<evidence type="ECO:0000256" key="1">
    <source>
        <dbReference type="ARBA" id="ARBA00022723"/>
    </source>
</evidence>
<sequence>MVDGYTFSKANKISHTWHCSSRGMMNCKARVRIDRSNTLVCVLLEHNHPPPKYIVTKDGQYLNYKLINSGRSQLLMVDGYTFSKANKISRTWHCSSSGMMNCKARVRIDRSNTLVCVLLEHNHPPPNYVVTKDGQYCKV</sequence>
<dbReference type="Gene3D" id="2.20.25.240">
    <property type="match status" value="2"/>
</dbReference>
<reference evidence="5 6" key="1">
    <citation type="submission" date="2024-06" db="EMBL/GenBank/DDBJ databases">
        <title>A chromosome-level genome assembly of beet webworm, Loxostege sticticalis.</title>
        <authorList>
            <person name="Zhang Y."/>
        </authorList>
    </citation>
    <scope>NUCLEOTIDE SEQUENCE [LARGE SCALE GENOMIC DNA]</scope>
    <source>
        <strain evidence="5">AQ026</strain>
        <tissue evidence="5">Whole body</tissue>
    </source>
</reference>
<gene>
    <name evidence="5" type="ORF">ABMA27_001338</name>
</gene>
<evidence type="ECO:0000313" key="6">
    <source>
        <dbReference type="Proteomes" id="UP001549920"/>
    </source>
</evidence>
<comment type="caution">
    <text evidence="5">The sequence shown here is derived from an EMBL/GenBank/DDBJ whole genome shotgun (WGS) entry which is preliminary data.</text>
</comment>
<accession>A0ABR3HY51</accession>
<organism evidence="5 6">
    <name type="scientific">Loxostege sticticalis</name>
    <name type="common">Beet webworm moth</name>
    <dbReference type="NCBI Taxonomy" id="481309"/>
    <lineage>
        <taxon>Eukaryota</taxon>
        <taxon>Metazoa</taxon>
        <taxon>Ecdysozoa</taxon>
        <taxon>Arthropoda</taxon>
        <taxon>Hexapoda</taxon>
        <taxon>Insecta</taxon>
        <taxon>Pterygota</taxon>
        <taxon>Neoptera</taxon>
        <taxon>Endopterygota</taxon>
        <taxon>Lepidoptera</taxon>
        <taxon>Glossata</taxon>
        <taxon>Ditrysia</taxon>
        <taxon>Pyraloidea</taxon>
        <taxon>Crambidae</taxon>
        <taxon>Pyraustinae</taxon>
        <taxon>Loxostege</taxon>
    </lineage>
</organism>
<dbReference type="InterPro" id="IPR007588">
    <property type="entry name" value="Znf_FLYWCH"/>
</dbReference>
<feature type="domain" description="FLYWCH-type" evidence="4">
    <location>
        <begin position="3"/>
        <end position="48"/>
    </location>
</feature>
<keyword evidence="3" id="KW-0862">Zinc</keyword>
<keyword evidence="6" id="KW-1185">Reference proteome</keyword>
<evidence type="ECO:0000256" key="3">
    <source>
        <dbReference type="ARBA" id="ARBA00022833"/>
    </source>
</evidence>
<evidence type="ECO:0000259" key="4">
    <source>
        <dbReference type="Pfam" id="PF04500"/>
    </source>
</evidence>
<evidence type="ECO:0000256" key="2">
    <source>
        <dbReference type="ARBA" id="ARBA00022771"/>
    </source>
</evidence>
<feature type="domain" description="FLYWCH-type" evidence="4">
    <location>
        <begin position="70"/>
        <end position="123"/>
    </location>
</feature>